<proteinExistence type="predicted"/>
<reference evidence="1 2" key="1">
    <citation type="submission" date="2018-06" db="EMBL/GenBank/DDBJ databases">
        <title>Complete genome sequencing of Azospirillum sp. M2T2B2.</title>
        <authorList>
            <person name="Heo J."/>
            <person name="Kim S.-J."/>
            <person name="Kwon S.-W."/>
            <person name="Anandham R."/>
        </authorList>
    </citation>
    <scope>NUCLEOTIDE SEQUENCE [LARGE SCALE GENOMIC DNA]</scope>
    <source>
        <strain evidence="1 2">M2T2B2</strain>
        <plasmid evidence="1 2">unnamed1</plasmid>
    </source>
</reference>
<dbReference type="AlphaFoldDB" id="A0A2U9S7T7"/>
<gene>
    <name evidence="1" type="ORF">DM194_15095</name>
</gene>
<keyword evidence="2" id="KW-1185">Reference proteome</keyword>
<evidence type="ECO:0000313" key="2">
    <source>
        <dbReference type="Proteomes" id="UP000249605"/>
    </source>
</evidence>
<evidence type="ECO:0000313" key="1">
    <source>
        <dbReference type="EMBL" id="AWU95625.1"/>
    </source>
</evidence>
<name>A0A2U9S7T7_9PROT</name>
<geneLocation type="plasmid" evidence="1 2">
    <name>unnamed1</name>
</geneLocation>
<sequence>MKLENADTEDGLTYAWPEGASSRTEIPWPDWEAYTVRKADRLPGVAGETHIILCVVDEGMVKNTICRHDLFGPDGRFIKHMTVLSDNEKAHQDALMRKGMKDHLDGEEKLVYEELREREWEGRLPTPDKLRALIGALRLPVSPDYGAQHLLRRAGLDRANWASPASC</sequence>
<dbReference type="EMBL" id="CP029830">
    <property type="protein sequence ID" value="AWU95625.1"/>
    <property type="molecule type" value="Genomic_DNA"/>
</dbReference>
<protein>
    <submittedName>
        <fullName evidence="1">Uncharacterized protein</fullName>
    </submittedName>
</protein>
<organism evidence="1 2">
    <name type="scientific">Azospirillum ramasamyi</name>
    <dbReference type="NCBI Taxonomy" id="682998"/>
    <lineage>
        <taxon>Bacteria</taxon>
        <taxon>Pseudomonadati</taxon>
        <taxon>Pseudomonadota</taxon>
        <taxon>Alphaproteobacteria</taxon>
        <taxon>Rhodospirillales</taxon>
        <taxon>Azospirillaceae</taxon>
        <taxon>Azospirillum</taxon>
    </lineage>
</organism>
<accession>A0A2U9S7T7</accession>
<dbReference type="OrthoDB" id="9832810at2"/>
<dbReference type="KEGG" id="azm:DM194_15095"/>
<dbReference type="Proteomes" id="UP000249605">
    <property type="component" value="Plasmid unnamed1"/>
</dbReference>
<keyword evidence="1" id="KW-0614">Plasmid</keyword>